<feature type="transmembrane region" description="Helical" evidence="1">
    <location>
        <begin position="73"/>
        <end position="94"/>
    </location>
</feature>
<sequence>MKIASLTTFLLLATYAVAAPMSVDPSHPASKGLPKGTERLNLELVNDHSALENGQSVTQVDARAELPPSKFNLFSSFVGFALAVSALASVGQFYQKTWGRDLEHIPAPPVDLDQKIGALDVSEVATDNRALDSLPAEKRADYEALGGLVGVALGTVGSFGGLVIAYMLNQKLQALQLAKEKQDREQHHKRDTNVTTPIIYILRRTSDDGPTSASTRSGEAVHARAFELVHVAVTLELAAAAIAALGVPLGIANIAAMK</sequence>
<protein>
    <recommendedName>
        <fullName evidence="5">Transmembrane protein</fullName>
    </recommendedName>
</protein>
<evidence type="ECO:0000313" key="3">
    <source>
        <dbReference type="EMBL" id="KAK0555735.1"/>
    </source>
</evidence>
<feature type="transmembrane region" description="Helical" evidence="1">
    <location>
        <begin position="144"/>
        <end position="168"/>
    </location>
</feature>
<feature type="signal peptide" evidence="2">
    <location>
        <begin position="1"/>
        <end position="18"/>
    </location>
</feature>
<feature type="transmembrane region" description="Helical" evidence="1">
    <location>
        <begin position="237"/>
        <end position="256"/>
    </location>
</feature>
<evidence type="ECO:0000256" key="1">
    <source>
        <dbReference type="SAM" id="Phobius"/>
    </source>
</evidence>
<comment type="caution">
    <text evidence="3">The sequence shown here is derived from an EMBL/GenBank/DDBJ whole genome shotgun (WGS) entry which is preliminary data.</text>
</comment>
<dbReference type="EMBL" id="JAPDMZ010000024">
    <property type="protein sequence ID" value="KAK0555735.1"/>
    <property type="molecule type" value="Genomic_DNA"/>
</dbReference>
<keyword evidence="1" id="KW-0472">Membrane</keyword>
<feature type="chain" id="PRO_5043017030" description="Transmembrane protein" evidence="2">
    <location>
        <begin position="19"/>
        <end position="258"/>
    </location>
</feature>
<reference evidence="3" key="1">
    <citation type="journal article" date="2023" name="PhytoFront">
        <title>Draft Genome Resources of Seven Strains of Tilletia horrida, Causal Agent of Kernel Smut of Rice.</title>
        <authorList>
            <person name="Khanal S."/>
            <person name="Antony Babu S."/>
            <person name="Zhou X.G."/>
        </authorList>
    </citation>
    <scope>NUCLEOTIDE SEQUENCE</scope>
    <source>
        <strain evidence="3">TX6</strain>
    </source>
</reference>
<keyword evidence="1" id="KW-1133">Transmembrane helix</keyword>
<dbReference type="Proteomes" id="UP001176517">
    <property type="component" value="Unassembled WGS sequence"/>
</dbReference>
<accession>A0AAN6JSW4</accession>
<organism evidence="3 4">
    <name type="scientific">Tilletia horrida</name>
    <dbReference type="NCBI Taxonomy" id="155126"/>
    <lineage>
        <taxon>Eukaryota</taxon>
        <taxon>Fungi</taxon>
        <taxon>Dikarya</taxon>
        <taxon>Basidiomycota</taxon>
        <taxon>Ustilaginomycotina</taxon>
        <taxon>Exobasidiomycetes</taxon>
        <taxon>Tilletiales</taxon>
        <taxon>Tilletiaceae</taxon>
        <taxon>Tilletia</taxon>
    </lineage>
</organism>
<proteinExistence type="predicted"/>
<keyword evidence="4" id="KW-1185">Reference proteome</keyword>
<name>A0AAN6JSW4_9BASI</name>
<keyword evidence="1" id="KW-0812">Transmembrane</keyword>
<gene>
    <name evidence="3" type="ORF">OC846_001606</name>
</gene>
<dbReference type="AlphaFoldDB" id="A0AAN6JSW4"/>
<evidence type="ECO:0000256" key="2">
    <source>
        <dbReference type="SAM" id="SignalP"/>
    </source>
</evidence>
<evidence type="ECO:0000313" key="4">
    <source>
        <dbReference type="Proteomes" id="UP001176517"/>
    </source>
</evidence>
<keyword evidence="2" id="KW-0732">Signal</keyword>
<evidence type="ECO:0008006" key="5">
    <source>
        <dbReference type="Google" id="ProtNLM"/>
    </source>
</evidence>